<comment type="caution">
    <text evidence="6">The sequence shown here is derived from an EMBL/GenBank/DDBJ whole genome shotgun (WGS) entry which is preliminary data.</text>
</comment>
<dbReference type="PATRIC" id="fig|1299334.3.peg.378"/>
<dbReference type="Pfam" id="PF00146">
    <property type="entry name" value="NADHdh"/>
    <property type="match status" value="1"/>
</dbReference>
<protein>
    <submittedName>
        <fullName evidence="6">NADH dehydrogenase family protein</fullName>
    </submittedName>
</protein>
<accession>X8E767</accession>
<feature type="transmembrane region" description="Helical" evidence="5">
    <location>
        <begin position="76"/>
        <end position="94"/>
    </location>
</feature>
<evidence type="ECO:0000256" key="1">
    <source>
        <dbReference type="ARBA" id="ARBA00004141"/>
    </source>
</evidence>
<reference evidence="6" key="1">
    <citation type="submission" date="2014-01" db="EMBL/GenBank/DDBJ databases">
        <authorList>
            <person name="Brown-Elliot B."/>
            <person name="Wallace R."/>
            <person name="Lenaerts A."/>
            <person name="Ordway D."/>
            <person name="DeGroote M.A."/>
            <person name="Parker T."/>
            <person name="Sizemore C."/>
            <person name="Tallon L.J."/>
            <person name="Sadzewicz L.K."/>
            <person name="Sengamalay N."/>
            <person name="Fraser C.M."/>
            <person name="Hine E."/>
            <person name="Shefchek K.A."/>
            <person name="Das S.P."/>
            <person name="Tettelin H."/>
        </authorList>
    </citation>
    <scope>NUCLEOTIDE SEQUENCE [LARGE SCALE GENOMIC DNA]</scope>
    <source>
        <strain evidence="6">4042</strain>
    </source>
</reference>
<evidence type="ECO:0000256" key="4">
    <source>
        <dbReference type="ARBA" id="ARBA00023136"/>
    </source>
</evidence>
<evidence type="ECO:0000256" key="5">
    <source>
        <dbReference type="SAM" id="Phobius"/>
    </source>
</evidence>
<dbReference type="PANTHER" id="PTHR43359">
    <property type="entry name" value="FORMATE HYDROGENLYASE SUBUNIT 4"/>
    <property type="match status" value="1"/>
</dbReference>
<sequence>MTSLPLPLIQGLQVVTVAAGAPGISGFISWLEARLQGRRGPRILQPYFDLVKLFGKESLTPNGAGPFFRLAPVASFACYLTVPMLIPVLTSYALPLGYMGDILGGD</sequence>
<gene>
    <name evidence="6" type="ORF">I553_7349</name>
</gene>
<evidence type="ECO:0000313" key="6">
    <source>
        <dbReference type="EMBL" id="EUA76429.1"/>
    </source>
</evidence>
<organism evidence="6">
    <name type="scientific">Mycobacterium xenopi 4042</name>
    <dbReference type="NCBI Taxonomy" id="1299334"/>
    <lineage>
        <taxon>Bacteria</taxon>
        <taxon>Bacillati</taxon>
        <taxon>Actinomycetota</taxon>
        <taxon>Actinomycetes</taxon>
        <taxon>Mycobacteriales</taxon>
        <taxon>Mycobacteriaceae</taxon>
        <taxon>Mycobacterium</taxon>
    </lineage>
</organism>
<evidence type="ECO:0000256" key="2">
    <source>
        <dbReference type="ARBA" id="ARBA00022692"/>
    </source>
</evidence>
<keyword evidence="2 5" id="KW-0812">Transmembrane</keyword>
<dbReference type="AlphaFoldDB" id="X8E767"/>
<proteinExistence type="predicted"/>
<dbReference type="GO" id="GO:0005886">
    <property type="term" value="C:plasma membrane"/>
    <property type="evidence" value="ECO:0007669"/>
    <property type="project" value="TreeGrafter"/>
</dbReference>
<evidence type="ECO:0000256" key="3">
    <source>
        <dbReference type="ARBA" id="ARBA00022989"/>
    </source>
</evidence>
<feature type="transmembrane region" description="Helical" evidence="5">
    <location>
        <begin position="12"/>
        <end position="31"/>
    </location>
</feature>
<dbReference type="PANTHER" id="PTHR43359:SF1">
    <property type="entry name" value="FORMATE HYDROGENLYASE SUBUNIT 4-RELATED"/>
    <property type="match status" value="1"/>
</dbReference>
<dbReference type="EMBL" id="JAOB01000006">
    <property type="protein sequence ID" value="EUA76429.1"/>
    <property type="molecule type" value="Genomic_DNA"/>
</dbReference>
<name>X8E767_MYCXE</name>
<dbReference type="InterPro" id="IPR052561">
    <property type="entry name" value="ComplexI_Subunit1"/>
</dbReference>
<dbReference type="InterPro" id="IPR001694">
    <property type="entry name" value="NADH_UbQ_OxRdtase_su1/FPO"/>
</dbReference>
<comment type="subcellular location">
    <subcellularLocation>
        <location evidence="1">Membrane</location>
        <topology evidence="1">Multi-pass membrane protein</topology>
    </subcellularLocation>
</comment>
<keyword evidence="3 5" id="KW-1133">Transmembrane helix</keyword>
<keyword evidence="4 5" id="KW-0472">Membrane</keyword>